<accession>A0A6J5M886</accession>
<proteinExistence type="predicted"/>
<protein>
    <submittedName>
        <fullName evidence="1">Uncharacterized protein</fullName>
    </submittedName>
</protein>
<dbReference type="EMBL" id="LR796737">
    <property type="protein sequence ID" value="CAB4161869.1"/>
    <property type="molecule type" value="Genomic_DNA"/>
</dbReference>
<sequence>MGMDVYGRKPKNETGEYFRRNVWGWHPLWEYCCNANPEITSKVEYGHDNSGDGLGARDAFALSKTLRAALADGSAQKYIEERQAYLDSLPMLDCEYCDKTGKRIWAPSEGSNNTEAFQIKTCNACNGEGKVRAWATNYYLRLEDIQEFHDFLLSSGGFNIH</sequence>
<dbReference type="EMBL" id="LR796418">
    <property type="protein sequence ID" value="CAB4142391.1"/>
    <property type="molecule type" value="Genomic_DNA"/>
</dbReference>
<reference evidence="1" key="1">
    <citation type="submission" date="2020-04" db="EMBL/GenBank/DDBJ databases">
        <authorList>
            <person name="Chiriac C."/>
            <person name="Salcher M."/>
            <person name="Ghai R."/>
            <person name="Kavagutti S V."/>
        </authorList>
    </citation>
    <scope>NUCLEOTIDE SEQUENCE</scope>
</reference>
<organism evidence="1">
    <name type="scientific">uncultured Caudovirales phage</name>
    <dbReference type="NCBI Taxonomy" id="2100421"/>
    <lineage>
        <taxon>Viruses</taxon>
        <taxon>Duplodnaviria</taxon>
        <taxon>Heunggongvirae</taxon>
        <taxon>Uroviricota</taxon>
        <taxon>Caudoviricetes</taxon>
        <taxon>Peduoviridae</taxon>
        <taxon>Maltschvirus</taxon>
        <taxon>Maltschvirus maltsch</taxon>
    </lineage>
</organism>
<evidence type="ECO:0000313" key="2">
    <source>
        <dbReference type="EMBL" id="CAB4161869.1"/>
    </source>
</evidence>
<name>A0A6J5M886_9CAUD</name>
<gene>
    <name evidence="1" type="ORF">UFOVP436_2</name>
    <name evidence="2" type="ORF">UFOVP784_2</name>
</gene>
<evidence type="ECO:0000313" key="1">
    <source>
        <dbReference type="EMBL" id="CAB4142391.1"/>
    </source>
</evidence>